<dbReference type="Pfam" id="PF02687">
    <property type="entry name" value="FtsX"/>
    <property type="match status" value="1"/>
</dbReference>
<feature type="domain" description="ABC3 transporter permease C-terminal" evidence="9">
    <location>
        <begin position="289"/>
        <end position="423"/>
    </location>
</feature>
<keyword evidence="7 8" id="KW-0472">Membrane</keyword>
<feature type="domain" description="MacB-like periplasmic core" evidence="10">
    <location>
        <begin position="42"/>
        <end position="257"/>
    </location>
</feature>
<keyword evidence="5 8" id="KW-0812">Transmembrane</keyword>
<dbReference type="GO" id="GO:0098797">
    <property type="term" value="C:plasma membrane protein complex"/>
    <property type="evidence" value="ECO:0007669"/>
    <property type="project" value="TreeGrafter"/>
</dbReference>
<feature type="transmembrane region" description="Helical" evidence="8">
    <location>
        <begin position="331"/>
        <end position="356"/>
    </location>
</feature>
<reference evidence="11" key="1">
    <citation type="submission" date="2021-02" db="EMBL/GenBank/DDBJ databases">
        <title>Comparative genomics of Ferrovum myxofaciens strains, predominant extremophile bacteria forming large biofilm stalactites in acid mine ecosystems.</title>
        <authorList>
            <person name="Burkartova K."/>
            <person name="Ridl J."/>
            <person name="Pajer P."/>
            <person name="Falteisek L."/>
        </authorList>
    </citation>
    <scope>NUCLEOTIDE SEQUENCE</scope>
    <source>
        <strain evidence="11">MI1III</strain>
    </source>
</reference>
<name>A0A9E6SZ52_9PROT</name>
<evidence type="ECO:0000256" key="4">
    <source>
        <dbReference type="ARBA" id="ARBA00022475"/>
    </source>
</evidence>
<feature type="transmembrane region" description="Helical" evidence="8">
    <location>
        <begin position="363"/>
        <end position="384"/>
    </location>
</feature>
<dbReference type="PANTHER" id="PTHR30489">
    <property type="entry name" value="LIPOPROTEIN-RELEASING SYSTEM TRANSMEMBRANE PROTEIN LOLE"/>
    <property type="match status" value="1"/>
</dbReference>
<evidence type="ECO:0000313" key="11">
    <source>
        <dbReference type="EMBL" id="QWY78815.1"/>
    </source>
</evidence>
<dbReference type="InterPro" id="IPR025857">
    <property type="entry name" value="MacB_PCD"/>
</dbReference>
<dbReference type="Pfam" id="PF12704">
    <property type="entry name" value="MacB_PCD"/>
    <property type="match status" value="1"/>
</dbReference>
<evidence type="ECO:0000256" key="6">
    <source>
        <dbReference type="ARBA" id="ARBA00022989"/>
    </source>
</evidence>
<comment type="similarity">
    <text evidence="2">Belongs to the ABC-4 integral membrane protein family. LolC/E subfamily.</text>
</comment>
<feature type="transmembrane region" description="Helical" evidence="8">
    <location>
        <begin position="37"/>
        <end position="63"/>
    </location>
</feature>
<organism evidence="11 12">
    <name type="scientific">Ferrovum myxofaciens</name>
    <dbReference type="NCBI Taxonomy" id="416213"/>
    <lineage>
        <taxon>Bacteria</taxon>
        <taxon>Pseudomonadati</taxon>
        <taxon>Pseudomonadota</taxon>
        <taxon>Betaproteobacteria</taxon>
        <taxon>Ferrovales</taxon>
        <taxon>Ferrovaceae</taxon>
        <taxon>Ferrovum</taxon>
    </lineage>
</organism>
<dbReference type="InterPro" id="IPR003838">
    <property type="entry name" value="ABC3_permease_C"/>
</dbReference>
<keyword evidence="4" id="KW-1003">Cell membrane</keyword>
<comment type="subcellular location">
    <subcellularLocation>
        <location evidence="1">Cell membrane</location>
        <topology evidence="1">Multi-pass membrane protein</topology>
    </subcellularLocation>
</comment>
<dbReference type="GO" id="GO:0044874">
    <property type="term" value="P:lipoprotein localization to outer membrane"/>
    <property type="evidence" value="ECO:0007669"/>
    <property type="project" value="TreeGrafter"/>
</dbReference>
<evidence type="ECO:0000259" key="10">
    <source>
        <dbReference type="Pfam" id="PF12704"/>
    </source>
</evidence>
<evidence type="ECO:0000256" key="1">
    <source>
        <dbReference type="ARBA" id="ARBA00004651"/>
    </source>
</evidence>
<dbReference type="AlphaFoldDB" id="A0A9E6SZ52"/>
<evidence type="ECO:0000256" key="5">
    <source>
        <dbReference type="ARBA" id="ARBA00022692"/>
    </source>
</evidence>
<evidence type="ECO:0000256" key="3">
    <source>
        <dbReference type="ARBA" id="ARBA00022448"/>
    </source>
</evidence>
<dbReference type="InterPro" id="IPR011925">
    <property type="entry name" value="LolCE_TM"/>
</dbReference>
<dbReference type="NCBIfam" id="TIGR02212">
    <property type="entry name" value="lolCE"/>
    <property type="match status" value="1"/>
</dbReference>
<accession>A0A9E6SZ52</accession>
<proteinExistence type="inferred from homology"/>
<keyword evidence="3" id="KW-0813">Transport</keyword>
<dbReference type="GO" id="GO:0042953">
    <property type="term" value="P:lipoprotein transport"/>
    <property type="evidence" value="ECO:0007669"/>
    <property type="project" value="InterPro"/>
</dbReference>
<dbReference type="InterPro" id="IPR051447">
    <property type="entry name" value="Lipoprotein-release_system"/>
</dbReference>
<protein>
    <submittedName>
        <fullName evidence="11">Lipoprotein-releasing ABC transporter permease subunit</fullName>
    </submittedName>
</protein>
<dbReference type="PANTHER" id="PTHR30489:SF0">
    <property type="entry name" value="LIPOPROTEIN-RELEASING SYSTEM TRANSMEMBRANE PROTEIN LOLE"/>
    <property type="match status" value="1"/>
</dbReference>
<sequence length="430" mass="46717">MDSGCHPLSPDASGSLLKWFELTVGLRYTRAKRRNHFISFISLISMAGIALGVAALIVVLSVMNGFQKEMRERILGVASHVQIFGSGQSLANWPKVAAEARRDPEVIGTAPYVNGQAMLANDDLVQGTMVRGILPEQERQVADLDQHMVAGHMSDLKPHEFGIVLGQELAQALHLSVGDKVVLITPQGQVTPAGMLPRLKQFKVVGLFHVGMYEYDSGLALIHLNDAQVLFRMGENVTGVRLKLKDLMLAPSVAHRLASTLTVDAWLTDWTQEHANLFHAVALEKTMMFIILLLIVAVAAFNIVSTLVMVVTDKQADIAILRTLGASPASILVIFMIQGALIGVIGMGIGVGLGVVTALNIRFIVPFIEKVLGVHFLSPQIYFISELPSDLQQGDVLSIAITALILTLLATLYPSWRAARVQPAEALRYE</sequence>
<feature type="transmembrane region" description="Helical" evidence="8">
    <location>
        <begin position="396"/>
        <end position="413"/>
    </location>
</feature>
<evidence type="ECO:0000256" key="7">
    <source>
        <dbReference type="ARBA" id="ARBA00023136"/>
    </source>
</evidence>
<keyword evidence="11" id="KW-0449">Lipoprotein</keyword>
<evidence type="ECO:0000259" key="9">
    <source>
        <dbReference type="Pfam" id="PF02687"/>
    </source>
</evidence>
<evidence type="ECO:0000256" key="2">
    <source>
        <dbReference type="ARBA" id="ARBA00005236"/>
    </source>
</evidence>
<gene>
    <name evidence="11" type="ORF">JZL65_07265</name>
</gene>
<evidence type="ECO:0000256" key="8">
    <source>
        <dbReference type="SAM" id="Phobius"/>
    </source>
</evidence>
<dbReference type="EMBL" id="CP071137">
    <property type="protein sequence ID" value="QWY78815.1"/>
    <property type="molecule type" value="Genomic_DNA"/>
</dbReference>
<feature type="transmembrane region" description="Helical" evidence="8">
    <location>
        <begin position="289"/>
        <end position="311"/>
    </location>
</feature>
<keyword evidence="6 8" id="KW-1133">Transmembrane helix</keyword>
<dbReference type="Proteomes" id="UP000683551">
    <property type="component" value="Chromosome"/>
</dbReference>
<evidence type="ECO:0000313" key="12">
    <source>
        <dbReference type="Proteomes" id="UP000683551"/>
    </source>
</evidence>